<dbReference type="InterPro" id="IPR004474">
    <property type="entry name" value="LytR_CpsA_psr"/>
</dbReference>
<keyword evidence="3" id="KW-0472">Membrane</keyword>
<evidence type="ECO:0000259" key="4">
    <source>
        <dbReference type="Pfam" id="PF03816"/>
    </source>
</evidence>
<accession>A0A0J6WY59</accession>
<dbReference type="EMBL" id="LEKT01000015">
    <property type="protein sequence ID" value="KMO86797.1"/>
    <property type="molecule type" value="Genomic_DNA"/>
</dbReference>
<comment type="caution">
    <text evidence="5">The sequence shown here is derived from an EMBL/GenBank/DDBJ whole genome shotgun (WGS) entry which is preliminary data.</text>
</comment>
<dbReference type="STRING" id="39029.BSR42_02435"/>
<dbReference type="InParanoid" id="A0A0J6WY59"/>
<evidence type="ECO:0000313" key="6">
    <source>
        <dbReference type="Proteomes" id="UP000036503"/>
    </source>
</evidence>
<protein>
    <submittedName>
        <fullName evidence="5">Transcriptional regulator</fullName>
    </submittedName>
</protein>
<organism evidence="5 6">
    <name type="scientific">Megasphaera cerevisiae DSM 20462</name>
    <dbReference type="NCBI Taxonomy" id="1122219"/>
    <lineage>
        <taxon>Bacteria</taxon>
        <taxon>Bacillati</taxon>
        <taxon>Bacillota</taxon>
        <taxon>Negativicutes</taxon>
        <taxon>Veillonellales</taxon>
        <taxon>Veillonellaceae</taxon>
        <taxon>Megasphaera</taxon>
    </lineage>
</organism>
<dbReference type="RefSeq" id="WP_048513965.1">
    <property type="nucleotide sequence ID" value="NZ_FUXD01000001.1"/>
</dbReference>
<feature type="domain" description="Cell envelope-related transcriptional attenuator" evidence="4">
    <location>
        <begin position="103"/>
        <end position="237"/>
    </location>
</feature>
<name>A0A0J6WY59_9FIRM</name>
<evidence type="ECO:0000256" key="1">
    <source>
        <dbReference type="ARBA" id="ARBA00006068"/>
    </source>
</evidence>
<dbReference type="Gene3D" id="3.40.630.190">
    <property type="entry name" value="LCP protein"/>
    <property type="match status" value="1"/>
</dbReference>
<dbReference type="Pfam" id="PF03816">
    <property type="entry name" value="LytR_cpsA_psr"/>
    <property type="match status" value="1"/>
</dbReference>
<dbReference type="Proteomes" id="UP000036503">
    <property type="component" value="Unassembled WGS sequence"/>
</dbReference>
<feature type="transmembrane region" description="Helical" evidence="3">
    <location>
        <begin position="27"/>
        <end position="48"/>
    </location>
</feature>
<gene>
    <name evidence="5" type="ORF">AB840_06190</name>
</gene>
<evidence type="ECO:0000256" key="2">
    <source>
        <dbReference type="SAM" id="MobiDB-lite"/>
    </source>
</evidence>
<dbReference type="PANTHER" id="PTHR33392:SF6">
    <property type="entry name" value="POLYISOPRENYL-TEICHOIC ACID--PEPTIDOGLYCAN TEICHOIC ACID TRANSFERASE TAGU"/>
    <property type="match status" value="1"/>
</dbReference>
<dbReference type="FunCoup" id="A0A0J6WY59">
    <property type="interactions" value="85"/>
</dbReference>
<dbReference type="InterPro" id="IPR050922">
    <property type="entry name" value="LytR/CpsA/Psr_CW_biosynth"/>
</dbReference>
<dbReference type="PATRIC" id="fig|1122219.3.peg.692"/>
<comment type="similarity">
    <text evidence="1">Belongs to the LytR/CpsA/Psr (LCP) family.</text>
</comment>
<keyword evidence="6" id="KW-1185">Reference proteome</keyword>
<evidence type="ECO:0000313" key="5">
    <source>
        <dbReference type="EMBL" id="KMO86797.1"/>
    </source>
</evidence>
<feature type="region of interest" description="Disordered" evidence="2">
    <location>
        <begin position="1"/>
        <end position="22"/>
    </location>
</feature>
<sequence>MKQEKAAKRRQQRRRLTKKSGSRKNRLRLIGIAIVGLLIGVTLLVVAWKHYQESRAAQFQGQLKAVQNGSAEAFSQISPDTPLYVLIVGVDKQNPQQANFIGIAAVNKEKKHIDFIMLPDNTKIEGRREKGAQELQSVYSEGGLPLLQAVVEDIFHIPVPFYAQFTEDTFIKLIDMSGGLPMYVEQNMYHADHSGTTDINLFQGYQKLDGREAMGYMRYIDQDGYLSRTQRQERLVKLFYTDRQTHFGFTNMIFAYRFWNQVDSNISAKDMASLAFAFRNVPASDFNFYILPGELSKKMDRHEAGTDSYWVYDPVEVQKVIGNTNNAIVAAPDPESKNDAAAHL</sequence>
<evidence type="ECO:0000256" key="3">
    <source>
        <dbReference type="SAM" id="Phobius"/>
    </source>
</evidence>
<dbReference type="PANTHER" id="PTHR33392">
    <property type="entry name" value="POLYISOPRENYL-TEICHOIC ACID--PEPTIDOGLYCAN TEICHOIC ACID TRANSFERASE TAGU"/>
    <property type="match status" value="1"/>
</dbReference>
<dbReference type="AlphaFoldDB" id="A0A0J6WY59"/>
<feature type="compositionally biased region" description="Basic residues" evidence="2">
    <location>
        <begin position="7"/>
        <end position="22"/>
    </location>
</feature>
<reference evidence="5 6" key="1">
    <citation type="submission" date="2015-06" db="EMBL/GenBank/DDBJ databases">
        <title>Draft genome sequence of beer spoilage bacterium Megasphaera cerevisiae type strain 20462.</title>
        <authorList>
            <person name="Kutumbaka K."/>
            <person name="Pasmowitz J."/>
            <person name="Mategko J."/>
            <person name="Reyes D."/>
            <person name="Friedrich A."/>
            <person name="Han S."/>
            <person name="Martens-Habbena W."/>
            <person name="Neal-McKinney J."/>
            <person name="Janagama H.K."/>
            <person name="Nadala C."/>
            <person name="Samadpour M."/>
        </authorList>
    </citation>
    <scope>NUCLEOTIDE SEQUENCE [LARGE SCALE GENOMIC DNA]</scope>
    <source>
        <strain evidence="5 6">DSM 20462</strain>
    </source>
</reference>
<keyword evidence="3" id="KW-1133">Transmembrane helix</keyword>
<keyword evidence="3" id="KW-0812">Transmembrane</keyword>
<proteinExistence type="inferred from homology"/>